<evidence type="ECO:0000256" key="8">
    <source>
        <dbReference type="PROSITE-ProRule" id="PRU01360"/>
    </source>
</evidence>
<keyword evidence="14" id="KW-0675">Receptor</keyword>
<evidence type="ECO:0000256" key="10">
    <source>
        <dbReference type="SAM" id="MobiDB-lite"/>
    </source>
</evidence>
<name>A0ABP7E1G6_9SPHN</name>
<keyword evidence="7 8" id="KW-0998">Cell outer membrane</keyword>
<dbReference type="CDD" id="cd01347">
    <property type="entry name" value="ligand_gated_channel"/>
    <property type="match status" value="1"/>
</dbReference>
<dbReference type="InterPro" id="IPR012910">
    <property type="entry name" value="Plug_dom"/>
</dbReference>
<dbReference type="Gene3D" id="2.170.130.10">
    <property type="entry name" value="TonB-dependent receptor, plug domain"/>
    <property type="match status" value="1"/>
</dbReference>
<dbReference type="InterPro" id="IPR010104">
    <property type="entry name" value="TonB_rcpt_bac"/>
</dbReference>
<organism evidence="14 15">
    <name type="scientific">Sphingomonas cynarae</name>
    <dbReference type="NCBI Taxonomy" id="930197"/>
    <lineage>
        <taxon>Bacteria</taxon>
        <taxon>Pseudomonadati</taxon>
        <taxon>Pseudomonadota</taxon>
        <taxon>Alphaproteobacteria</taxon>
        <taxon>Sphingomonadales</taxon>
        <taxon>Sphingomonadaceae</taxon>
        <taxon>Sphingomonas</taxon>
    </lineage>
</organism>
<sequence>MNRKAFLLVAVSMAAILDAASAQAQAPAQTGTAQSSLGGTTSASPTAGPASVSDQTPSDQAPVDPAAGDQGAGDDIVVTGFRQSLRTAINQKRNADRVQEVLSAEDLGKLPEASIAEALARLPGLATNRDRGNGTQISIRGLGPDLVNTLLNGREIVSAEANRNIRYEQFPAEMLNGASVFKSPTATQVEGAIAGQVDLRSVRPLDLQKGRIAINLRGSYNDVADDIADAKPFGYIGSISYVGQFADDTLGIALGYSGRRQANATVRTNIFRPTNSFADLNGDGQGNDNIPFGFEALVRGGDDVRHGGVAAVQWKPAGGNIEVNGDFFYSHVKFDETQRGVRAEGLPFGNGFANPTLVGGFVTGITATNTGVDFGLDVRNVNEMFRFTDDLYAGGLNAKWSNDGWTITTDAGYSTTHRDQRFVTLRTEYSATANGFTFQDRFGINGSFLTNPGGVPTYAFNRDLTDPSVNRISEFQIPTNGGGAPLINDELFSLKSDVTREVGGFIANVSAGARFTDRRKDLTQRTQFGFIDAAARVAVPADLIVGAVRFPGAYANLPQTLAIDIPGALQQFFGTIDPQESFFDQSSSWVVKEKTWAGYVQADIDSMVGDMPLTGNIGVRAVRTSERSSSTAIDGQGAIATATPFSVKNSFTDWLPNLNLTLKLNPEMQVRVGASKALARAPLDSLNAGFGVFTSGGTPSATGGNPNLEPFRAKQLDLTWEWYFDRDSALTVSGFYKDLDTYIFNSVTPYVVTDAGGNQITGTFTQPRNGQGGKVKGVEVLFQKALTFLPAPLDGFGVYLNYSYTDSKITVAEADNAIGSLGLPGLSKHVGNATLYYSKSGFEARVAYRYRSAYVTELGDTDRLLYTRPEGVLDFQTSYKFGDDSRLRGVELLLQANNLTDEPFETYYGDKRLQGRYEKFGRRFMAGIGFGF</sequence>
<dbReference type="Gene3D" id="2.40.170.20">
    <property type="entry name" value="TonB-dependent receptor, beta-barrel domain"/>
    <property type="match status" value="1"/>
</dbReference>
<evidence type="ECO:0000256" key="3">
    <source>
        <dbReference type="ARBA" id="ARBA00022452"/>
    </source>
</evidence>
<keyword evidence="4 8" id="KW-0812">Transmembrane</keyword>
<feature type="chain" id="PRO_5046455630" evidence="11">
    <location>
        <begin position="25"/>
        <end position="932"/>
    </location>
</feature>
<keyword evidence="15" id="KW-1185">Reference proteome</keyword>
<dbReference type="InterPro" id="IPR000531">
    <property type="entry name" value="Beta-barrel_TonB"/>
</dbReference>
<feature type="region of interest" description="Disordered" evidence="10">
    <location>
        <begin position="30"/>
        <end position="74"/>
    </location>
</feature>
<dbReference type="NCBIfam" id="TIGR01782">
    <property type="entry name" value="TonB-Xanth-Caul"/>
    <property type="match status" value="1"/>
</dbReference>
<evidence type="ECO:0000256" key="9">
    <source>
        <dbReference type="RuleBase" id="RU003357"/>
    </source>
</evidence>
<feature type="compositionally biased region" description="Low complexity" evidence="10">
    <location>
        <begin position="61"/>
        <end position="74"/>
    </location>
</feature>
<comment type="caution">
    <text evidence="14">The sequence shown here is derived from an EMBL/GenBank/DDBJ whole genome shotgun (WGS) entry which is preliminary data.</text>
</comment>
<evidence type="ECO:0000259" key="12">
    <source>
        <dbReference type="Pfam" id="PF00593"/>
    </source>
</evidence>
<evidence type="ECO:0000313" key="14">
    <source>
        <dbReference type="EMBL" id="GAA3713046.1"/>
    </source>
</evidence>
<dbReference type="SUPFAM" id="SSF56935">
    <property type="entry name" value="Porins"/>
    <property type="match status" value="1"/>
</dbReference>
<dbReference type="Pfam" id="PF00593">
    <property type="entry name" value="TonB_dep_Rec_b-barrel"/>
    <property type="match status" value="1"/>
</dbReference>
<evidence type="ECO:0000313" key="15">
    <source>
        <dbReference type="Proteomes" id="UP001500523"/>
    </source>
</evidence>
<dbReference type="InterPro" id="IPR036942">
    <property type="entry name" value="Beta-barrel_TonB_sf"/>
</dbReference>
<accession>A0ABP7E1G6</accession>
<dbReference type="EMBL" id="BAABBF010000005">
    <property type="protein sequence ID" value="GAA3713046.1"/>
    <property type="molecule type" value="Genomic_DNA"/>
</dbReference>
<dbReference type="Pfam" id="PF07715">
    <property type="entry name" value="Plug"/>
    <property type="match status" value="1"/>
</dbReference>
<dbReference type="PROSITE" id="PS52016">
    <property type="entry name" value="TONB_DEPENDENT_REC_3"/>
    <property type="match status" value="1"/>
</dbReference>
<keyword evidence="11" id="KW-0732">Signal</keyword>
<evidence type="ECO:0000256" key="5">
    <source>
        <dbReference type="ARBA" id="ARBA00023077"/>
    </source>
</evidence>
<dbReference type="RefSeq" id="WP_344693470.1">
    <property type="nucleotide sequence ID" value="NZ_BAABBF010000005.1"/>
</dbReference>
<dbReference type="PANTHER" id="PTHR40980">
    <property type="entry name" value="PLUG DOMAIN-CONTAINING PROTEIN"/>
    <property type="match status" value="1"/>
</dbReference>
<comment type="subcellular location">
    <subcellularLocation>
        <location evidence="1 8">Cell outer membrane</location>
        <topology evidence="1 8">Multi-pass membrane protein</topology>
    </subcellularLocation>
</comment>
<evidence type="ECO:0000259" key="13">
    <source>
        <dbReference type="Pfam" id="PF07715"/>
    </source>
</evidence>
<dbReference type="Proteomes" id="UP001500523">
    <property type="component" value="Unassembled WGS sequence"/>
</dbReference>
<dbReference type="PANTHER" id="PTHR40980:SF3">
    <property type="entry name" value="TONB-DEPENDENT RECEPTOR-LIKE BETA-BARREL DOMAIN-CONTAINING PROTEIN"/>
    <property type="match status" value="1"/>
</dbReference>
<keyword evidence="6 8" id="KW-0472">Membrane</keyword>
<evidence type="ECO:0000256" key="7">
    <source>
        <dbReference type="ARBA" id="ARBA00023237"/>
    </source>
</evidence>
<evidence type="ECO:0000256" key="4">
    <source>
        <dbReference type="ARBA" id="ARBA00022692"/>
    </source>
</evidence>
<evidence type="ECO:0000256" key="6">
    <source>
        <dbReference type="ARBA" id="ARBA00023136"/>
    </source>
</evidence>
<keyword evidence="3 8" id="KW-1134">Transmembrane beta strand</keyword>
<keyword evidence="5 9" id="KW-0798">TonB box</keyword>
<dbReference type="InterPro" id="IPR037066">
    <property type="entry name" value="Plug_dom_sf"/>
</dbReference>
<proteinExistence type="inferred from homology"/>
<comment type="similarity">
    <text evidence="8 9">Belongs to the TonB-dependent receptor family.</text>
</comment>
<evidence type="ECO:0000256" key="1">
    <source>
        <dbReference type="ARBA" id="ARBA00004571"/>
    </source>
</evidence>
<keyword evidence="2 8" id="KW-0813">Transport</keyword>
<gene>
    <name evidence="14" type="ORF">GCM10022268_22260</name>
</gene>
<protein>
    <submittedName>
        <fullName evidence="14">TonB-dependent receptor</fullName>
    </submittedName>
</protein>
<feature type="domain" description="TonB-dependent receptor-like beta-barrel" evidence="12">
    <location>
        <begin position="342"/>
        <end position="899"/>
    </location>
</feature>
<evidence type="ECO:0000256" key="11">
    <source>
        <dbReference type="SAM" id="SignalP"/>
    </source>
</evidence>
<evidence type="ECO:0000256" key="2">
    <source>
        <dbReference type="ARBA" id="ARBA00022448"/>
    </source>
</evidence>
<feature type="signal peptide" evidence="11">
    <location>
        <begin position="1"/>
        <end position="24"/>
    </location>
</feature>
<feature type="domain" description="TonB-dependent receptor plug" evidence="13">
    <location>
        <begin position="93"/>
        <end position="195"/>
    </location>
</feature>
<dbReference type="InterPro" id="IPR039426">
    <property type="entry name" value="TonB-dep_rcpt-like"/>
</dbReference>
<reference evidence="15" key="1">
    <citation type="journal article" date="2019" name="Int. J. Syst. Evol. Microbiol.">
        <title>The Global Catalogue of Microorganisms (GCM) 10K type strain sequencing project: providing services to taxonomists for standard genome sequencing and annotation.</title>
        <authorList>
            <consortium name="The Broad Institute Genomics Platform"/>
            <consortium name="The Broad Institute Genome Sequencing Center for Infectious Disease"/>
            <person name="Wu L."/>
            <person name="Ma J."/>
        </authorList>
    </citation>
    <scope>NUCLEOTIDE SEQUENCE [LARGE SCALE GENOMIC DNA]</scope>
    <source>
        <strain evidence="15">JCM 17498</strain>
    </source>
</reference>